<dbReference type="EMBL" id="MG944216">
    <property type="protein sequence ID" value="AVJ51031.1"/>
    <property type="molecule type" value="Genomic_DNA"/>
</dbReference>
<organism evidence="1 2">
    <name type="scientific">Microbacterium phage Pajaza</name>
    <dbReference type="NCBI Taxonomy" id="2099443"/>
    <lineage>
        <taxon>Viruses</taxon>
        <taxon>Duplodnaviria</taxon>
        <taxon>Heunggongvirae</taxon>
        <taxon>Uroviricota</taxon>
        <taxon>Caudoviricetes</taxon>
        <taxon>Pikminvirus</taxon>
        <taxon>Pikminvirus pikmin</taxon>
    </lineage>
</organism>
<gene>
    <name evidence="1" type="primary">40</name>
    <name evidence="1" type="ORF">PBI_PAJAZA_40</name>
</gene>
<protein>
    <submittedName>
        <fullName evidence="1">Uncharacterized protein</fullName>
    </submittedName>
</protein>
<dbReference type="Proteomes" id="UP000241138">
    <property type="component" value="Segment"/>
</dbReference>
<evidence type="ECO:0000313" key="1">
    <source>
        <dbReference type="EMBL" id="AVJ51031.1"/>
    </source>
</evidence>
<reference evidence="1 2" key="1">
    <citation type="submission" date="2018-02" db="EMBL/GenBank/DDBJ databases">
        <authorList>
            <person name="Zacj K.M."/>
            <person name="Aull H.G."/>
            <person name="Garlena R.A."/>
            <person name="Russell D.A."/>
            <person name="Pope W.H."/>
            <person name="Jacobs-Sera D."/>
            <person name="Hatfull G.F."/>
        </authorList>
    </citation>
    <scope>NUCLEOTIDE SEQUENCE [LARGE SCALE GENOMIC DNA]</scope>
</reference>
<evidence type="ECO:0000313" key="2">
    <source>
        <dbReference type="Proteomes" id="UP000241138"/>
    </source>
</evidence>
<sequence>MAKIIIGERPQIEKKSYAVEFSKIMQQEIYDGIQQELMAKSQAAGVPAEATLSREEDKRLDIVTFRWDWWELTI</sequence>
<proteinExistence type="predicted"/>
<accession>A0A2P1CIF7</accession>
<name>A0A2P1CIF7_9CAUD</name>